<name>A0AAN0K779_9ACTN</name>
<dbReference type="InterPro" id="IPR015943">
    <property type="entry name" value="WD40/YVTN_repeat-like_dom_sf"/>
</dbReference>
<sequence>MLVGNSKDGTITTFDLSGDELTPLAVSEVGAPGLPLTVDPARDLVFAGTSDPFGVVVLQLHRSSGRTTVIGRTDAPGSPVYLKLSADGSRLFWASYHQGVGGVFAVADDGSLSPVGETISYPNLHSVVVSADGAFAYYVSLHDDLIAQYAVSADEGLRPLDPPTVAAPAGSGPRHLIFSSDQSSVYVNTEYSGEVLHYRRDAESGQLTFVSAQTCIPTDRGLKHSRFGADPRAEQLIWGADLHLDASETRLYCSERTRATITALDIASNGVLGGVTAHSDVVAQPRGFAVLPNGDLLVASELDRVVGQYRPDADSALTLIETFPAGLGAYWIEIIER</sequence>
<evidence type="ECO:0000256" key="1">
    <source>
        <dbReference type="ARBA" id="ARBA00005564"/>
    </source>
</evidence>
<dbReference type="GO" id="GO:0005829">
    <property type="term" value="C:cytosol"/>
    <property type="evidence" value="ECO:0007669"/>
    <property type="project" value="TreeGrafter"/>
</dbReference>
<evidence type="ECO:0000313" key="2">
    <source>
        <dbReference type="EMBL" id="BEH02703.1"/>
    </source>
</evidence>
<reference evidence="2" key="1">
    <citation type="journal article" date="2024" name="Int. J. Syst. Evol. Microbiol.">
        <title>Brooklawnia propionicigenes sp. nov., a facultatively anaerobic, propionate-producing bacterium isolated from a methanogenic reactor treating waste from cattle farms.</title>
        <authorList>
            <person name="Akita Y."/>
            <person name="Ueki A."/>
            <person name="Tonouchi A."/>
            <person name="Sugawara Y."/>
            <person name="Honma S."/>
            <person name="Kaku N."/>
            <person name="Ueki K."/>
        </authorList>
    </citation>
    <scope>NUCLEOTIDE SEQUENCE</scope>
    <source>
        <strain evidence="2">SH051</strain>
    </source>
</reference>
<dbReference type="SUPFAM" id="SSF50974">
    <property type="entry name" value="Nitrous oxide reductase, N-terminal domain"/>
    <property type="match status" value="1"/>
</dbReference>
<evidence type="ECO:0000313" key="3">
    <source>
        <dbReference type="Proteomes" id="UP001431656"/>
    </source>
</evidence>
<dbReference type="KEGG" id="broo:brsh051_19840"/>
<dbReference type="Gene3D" id="2.130.10.10">
    <property type="entry name" value="YVTN repeat-like/Quinoprotein amine dehydrogenase"/>
    <property type="match status" value="1"/>
</dbReference>
<dbReference type="AlphaFoldDB" id="A0AAN0K779"/>
<dbReference type="Proteomes" id="UP001431656">
    <property type="component" value="Chromosome"/>
</dbReference>
<dbReference type="InterPro" id="IPR011045">
    <property type="entry name" value="N2O_reductase_N"/>
</dbReference>
<dbReference type="InterPro" id="IPR019405">
    <property type="entry name" value="Lactonase_7-beta_prop"/>
</dbReference>
<keyword evidence="3" id="KW-1185">Reference proteome</keyword>
<organism evidence="2 3">
    <name type="scientific">Brooklawnia propionicigenes</name>
    <dbReference type="NCBI Taxonomy" id="3041175"/>
    <lineage>
        <taxon>Bacteria</taxon>
        <taxon>Bacillati</taxon>
        <taxon>Actinomycetota</taxon>
        <taxon>Actinomycetes</taxon>
        <taxon>Propionibacteriales</taxon>
        <taxon>Propionibacteriaceae</taxon>
        <taxon>Brooklawnia</taxon>
    </lineage>
</organism>
<gene>
    <name evidence="2" type="primary">pgl_2</name>
    <name evidence="2" type="ORF">brsh051_19840</name>
</gene>
<protein>
    <submittedName>
        <fullName evidence="2">6-phosphogluconolactonase</fullName>
    </submittedName>
</protein>
<dbReference type="EMBL" id="AP028056">
    <property type="protein sequence ID" value="BEH02703.1"/>
    <property type="molecule type" value="Genomic_DNA"/>
</dbReference>
<comment type="similarity">
    <text evidence="1">Belongs to the cycloisomerase 2 family.</text>
</comment>
<dbReference type="GO" id="GO:0017057">
    <property type="term" value="F:6-phosphogluconolactonase activity"/>
    <property type="evidence" value="ECO:0007669"/>
    <property type="project" value="TreeGrafter"/>
</dbReference>
<accession>A0AAN0K779</accession>
<dbReference type="Pfam" id="PF10282">
    <property type="entry name" value="Lactonase"/>
    <property type="match status" value="1"/>
</dbReference>
<dbReference type="PANTHER" id="PTHR30344:SF1">
    <property type="entry name" value="6-PHOSPHOGLUCONOLACTONASE"/>
    <property type="match status" value="1"/>
</dbReference>
<dbReference type="PANTHER" id="PTHR30344">
    <property type="entry name" value="6-PHOSPHOGLUCONOLACTONASE-RELATED"/>
    <property type="match status" value="1"/>
</dbReference>
<proteinExistence type="inferred from homology"/>
<dbReference type="InterPro" id="IPR050282">
    <property type="entry name" value="Cycloisomerase_2"/>
</dbReference>